<evidence type="ECO:0000313" key="2">
    <source>
        <dbReference type="Proteomes" id="UP000230233"/>
    </source>
</evidence>
<sequence length="128" mass="14791">MTVVGVGTYHWVQASGPWNIAERTKTQLMVMEAMIWNDAEWRMPNMISYVCHCLRGPWQDARTRWNTPWKCLTPTPIGEYLQSGINQEAPILRGMITQGAPERSSLVHHVHLNRVHQPQLNMLQERSS</sequence>
<keyword evidence="2" id="KW-1185">Reference proteome</keyword>
<evidence type="ECO:0000313" key="1">
    <source>
        <dbReference type="EMBL" id="PIC41656.1"/>
    </source>
</evidence>
<gene>
    <name evidence="1" type="primary">Cnig_chr_III.g9002</name>
    <name evidence="1" type="ORF">B9Z55_009002</name>
</gene>
<dbReference type="OrthoDB" id="10549114at2759"/>
<comment type="caution">
    <text evidence="1">The sequence shown here is derived from an EMBL/GenBank/DDBJ whole genome shotgun (WGS) entry which is preliminary data.</text>
</comment>
<accession>A0A2G5UQX2</accession>
<name>A0A2G5UQX2_9PELO</name>
<dbReference type="Proteomes" id="UP000230233">
    <property type="component" value="Chromosome III"/>
</dbReference>
<organism evidence="1 2">
    <name type="scientific">Caenorhabditis nigoni</name>
    <dbReference type="NCBI Taxonomy" id="1611254"/>
    <lineage>
        <taxon>Eukaryota</taxon>
        <taxon>Metazoa</taxon>
        <taxon>Ecdysozoa</taxon>
        <taxon>Nematoda</taxon>
        <taxon>Chromadorea</taxon>
        <taxon>Rhabditida</taxon>
        <taxon>Rhabditina</taxon>
        <taxon>Rhabditomorpha</taxon>
        <taxon>Rhabditoidea</taxon>
        <taxon>Rhabditidae</taxon>
        <taxon>Peloderinae</taxon>
        <taxon>Caenorhabditis</taxon>
    </lineage>
</organism>
<proteinExistence type="predicted"/>
<dbReference type="AlphaFoldDB" id="A0A2G5UQX2"/>
<reference evidence="1" key="1">
    <citation type="journal article" date="2018" name="Science">
        <title>Rapid genome shrinkage in a self-fertile nematode reveals sperm competition proteins.</title>
        <authorList>
            <person name="Yin D."/>
            <person name="Schwarz E.M."/>
            <person name="Thomas C.G."/>
            <person name="Felde R.L."/>
            <person name="Korf I.F."/>
            <person name="Cutter A.D."/>
            <person name="Schartner C.M."/>
            <person name="Ralston E.J."/>
            <person name="Meyer B.J."/>
            <person name="Haag E.S."/>
        </authorList>
    </citation>
    <scope>NUCLEOTIDE SEQUENCE</scope>
    <source>
        <strain evidence="1">JU1422</strain>
    </source>
</reference>
<dbReference type="EMBL" id="PDUG01000003">
    <property type="protein sequence ID" value="PIC41656.1"/>
    <property type="molecule type" value="Genomic_DNA"/>
</dbReference>
<protein>
    <submittedName>
        <fullName evidence="1">Uncharacterized protein</fullName>
    </submittedName>
</protein>